<keyword evidence="4 5" id="KW-0472">Membrane</keyword>
<evidence type="ECO:0000256" key="5">
    <source>
        <dbReference type="SAM" id="Phobius"/>
    </source>
</evidence>
<comment type="subcellular location">
    <subcellularLocation>
        <location evidence="1">Membrane</location>
        <topology evidence="1">Multi-pass membrane protein</topology>
    </subcellularLocation>
</comment>
<dbReference type="PANTHER" id="PTHR23518">
    <property type="entry name" value="C-METHYLTRANSFERASE"/>
    <property type="match status" value="1"/>
</dbReference>
<feature type="transmembrane region" description="Helical" evidence="5">
    <location>
        <begin position="368"/>
        <end position="388"/>
    </location>
</feature>
<dbReference type="STRING" id="990712.SAMN05216257_102120"/>
<feature type="transmembrane region" description="Helical" evidence="5">
    <location>
        <begin position="39"/>
        <end position="58"/>
    </location>
</feature>
<keyword evidence="2 5" id="KW-0812">Transmembrane</keyword>
<protein>
    <submittedName>
        <fullName evidence="7">Predicted arabinose efflux permease, MFS family</fullName>
    </submittedName>
</protein>
<dbReference type="Gene3D" id="1.20.1250.20">
    <property type="entry name" value="MFS general substrate transporter like domains"/>
    <property type="match status" value="1"/>
</dbReference>
<feature type="transmembrane region" description="Helical" evidence="5">
    <location>
        <begin position="309"/>
        <end position="328"/>
    </location>
</feature>
<feature type="transmembrane region" description="Helical" evidence="5">
    <location>
        <begin position="246"/>
        <end position="268"/>
    </location>
</feature>
<dbReference type="InterPro" id="IPR036259">
    <property type="entry name" value="MFS_trans_sf"/>
</dbReference>
<dbReference type="Proteomes" id="UP000199328">
    <property type="component" value="Unassembled WGS sequence"/>
</dbReference>
<feature type="domain" description="Major facilitator superfamily (MFS) profile" evidence="6">
    <location>
        <begin position="14"/>
        <end position="393"/>
    </location>
</feature>
<evidence type="ECO:0000256" key="3">
    <source>
        <dbReference type="ARBA" id="ARBA00022989"/>
    </source>
</evidence>
<feature type="transmembrane region" description="Helical" evidence="5">
    <location>
        <begin position="280"/>
        <end position="303"/>
    </location>
</feature>
<dbReference type="EMBL" id="FNFV01000002">
    <property type="protein sequence ID" value="SDK26126.1"/>
    <property type="molecule type" value="Genomic_DNA"/>
</dbReference>
<evidence type="ECO:0000259" key="6">
    <source>
        <dbReference type="PROSITE" id="PS50850"/>
    </source>
</evidence>
<dbReference type="PROSITE" id="PS50850">
    <property type="entry name" value="MFS"/>
    <property type="match status" value="1"/>
</dbReference>
<dbReference type="Pfam" id="PF07690">
    <property type="entry name" value="MFS_1"/>
    <property type="match status" value="1"/>
</dbReference>
<evidence type="ECO:0000313" key="8">
    <source>
        <dbReference type="Proteomes" id="UP000199328"/>
    </source>
</evidence>
<dbReference type="InterPro" id="IPR005829">
    <property type="entry name" value="Sugar_transporter_CS"/>
</dbReference>
<reference evidence="8" key="1">
    <citation type="submission" date="2016-10" db="EMBL/GenBank/DDBJ databases">
        <authorList>
            <person name="Varghese N."/>
            <person name="Submissions S."/>
        </authorList>
    </citation>
    <scope>NUCLEOTIDE SEQUENCE [LARGE SCALE GENOMIC DNA]</scope>
    <source>
        <strain evidence="8">CGMCC 1.10789</strain>
    </source>
</reference>
<keyword evidence="3 5" id="KW-1133">Transmembrane helix</keyword>
<dbReference type="GO" id="GO:0016020">
    <property type="term" value="C:membrane"/>
    <property type="evidence" value="ECO:0007669"/>
    <property type="project" value="UniProtKB-SubCell"/>
</dbReference>
<dbReference type="PANTHER" id="PTHR23518:SF2">
    <property type="entry name" value="MAJOR FACILITATOR SUPERFAMILY TRANSPORTER"/>
    <property type="match status" value="1"/>
</dbReference>
<sequence length="396" mass="40683">MGRLGRGLRRMPAGVWALGLVSLLMDVSSEMIHALLPVWLMVGLGASALTVGLIEGVAQATAAITKLFSGALSDRLGRRKPLVLLGYALAAVTKPVFAMAPSAGWVAAARFADRVGKGIRGAPRDALLADLAPEDIRGAAIGLRQSLDTAGAFLGPLLAVGLMWVFADNFRAVFWTSAVPAVLAVALILFAVREPPRAGKPVRAPLSRAGLGRLGRRYRQVVAVAVAFTLARFSEAFLVLRAEGAGLSFTLLPLVFVALNLAYFLSAYPAGAVSDRVDRTLVLVPALVLLAAAQIALAGGGAIGIGAGVILWGLHMGLSEGILSALVADSAPAELRGTAYGVFHLVTGVAMLLASAIAGALWQFAGPAFSFGAGAGFAAIALAGVVALRRQWAARG</sequence>
<dbReference type="InterPro" id="IPR020846">
    <property type="entry name" value="MFS_dom"/>
</dbReference>
<feature type="transmembrane region" description="Helical" evidence="5">
    <location>
        <begin position="172"/>
        <end position="192"/>
    </location>
</feature>
<evidence type="ECO:0000313" key="7">
    <source>
        <dbReference type="EMBL" id="SDK26126.1"/>
    </source>
</evidence>
<feature type="transmembrane region" description="Helical" evidence="5">
    <location>
        <begin position="340"/>
        <end position="362"/>
    </location>
</feature>
<dbReference type="AlphaFoldDB" id="A0A1G9AFK1"/>
<dbReference type="InterPro" id="IPR011701">
    <property type="entry name" value="MFS"/>
</dbReference>
<keyword evidence="8" id="KW-1185">Reference proteome</keyword>
<proteinExistence type="predicted"/>
<dbReference type="PROSITE" id="PS00216">
    <property type="entry name" value="SUGAR_TRANSPORT_1"/>
    <property type="match status" value="1"/>
</dbReference>
<dbReference type="SUPFAM" id="SSF103473">
    <property type="entry name" value="MFS general substrate transporter"/>
    <property type="match status" value="1"/>
</dbReference>
<evidence type="ECO:0000256" key="1">
    <source>
        <dbReference type="ARBA" id="ARBA00004141"/>
    </source>
</evidence>
<evidence type="ECO:0000256" key="2">
    <source>
        <dbReference type="ARBA" id="ARBA00022692"/>
    </source>
</evidence>
<accession>A0A1G9AFK1</accession>
<gene>
    <name evidence="7" type="ORF">SAMN05216257_102120</name>
</gene>
<feature type="transmembrane region" description="Helical" evidence="5">
    <location>
        <begin position="147"/>
        <end position="166"/>
    </location>
</feature>
<dbReference type="GO" id="GO:0022857">
    <property type="term" value="F:transmembrane transporter activity"/>
    <property type="evidence" value="ECO:0007669"/>
    <property type="project" value="InterPro"/>
</dbReference>
<dbReference type="CDD" id="cd17370">
    <property type="entry name" value="MFS_MJ1317_like"/>
    <property type="match status" value="1"/>
</dbReference>
<name>A0A1G9AFK1_9RHOB</name>
<organism evidence="7 8">
    <name type="scientific">Meinhardsimonia xiamenensis</name>
    <dbReference type="NCBI Taxonomy" id="990712"/>
    <lineage>
        <taxon>Bacteria</taxon>
        <taxon>Pseudomonadati</taxon>
        <taxon>Pseudomonadota</taxon>
        <taxon>Alphaproteobacteria</taxon>
        <taxon>Rhodobacterales</taxon>
        <taxon>Paracoccaceae</taxon>
        <taxon>Meinhardsimonia</taxon>
    </lineage>
</organism>
<evidence type="ECO:0000256" key="4">
    <source>
        <dbReference type="ARBA" id="ARBA00023136"/>
    </source>
</evidence>